<dbReference type="PROSITE" id="PS00935">
    <property type="entry name" value="GLYOXALASE_I_2"/>
    <property type="match status" value="1"/>
</dbReference>
<dbReference type="EMBL" id="KZ819379">
    <property type="protein sequence ID" value="PWN42426.1"/>
    <property type="molecule type" value="Genomic_DNA"/>
</dbReference>
<feature type="binding site" evidence="12">
    <location>
        <position position="164"/>
    </location>
    <ligand>
        <name>Zn(2+)</name>
        <dbReference type="ChEBI" id="CHEBI:29105"/>
        <note>ligand shared between dimeric partners</note>
    </ligand>
</feature>
<organism evidence="14 15">
    <name type="scientific">Ceraceosorus guamensis</name>
    <dbReference type="NCBI Taxonomy" id="1522189"/>
    <lineage>
        <taxon>Eukaryota</taxon>
        <taxon>Fungi</taxon>
        <taxon>Dikarya</taxon>
        <taxon>Basidiomycota</taxon>
        <taxon>Ustilaginomycotina</taxon>
        <taxon>Exobasidiomycetes</taxon>
        <taxon>Ceraceosorales</taxon>
        <taxon>Ceraceosoraceae</taxon>
        <taxon>Ceraceosorus</taxon>
    </lineage>
</organism>
<dbReference type="InterPro" id="IPR018146">
    <property type="entry name" value="Glyoxalase_1_CS"/>
</dbReference>
<dbReference type="InterPro" id="IPR004360">
    <property type="entry name" value="Glyas_Fos-R_dOase_dom"/>
</dbReference>
<evidence type="ECO:0000256" key="2">
    <source>
        <dbReference type="ARBA" id="ARBA00010363"/>
    </source>
</evidence>
<evidence type="ECO:0000256" key="12">
    <source>
        <dbReference type="PIRSR" id="PIRSR604361-3"/>
    </source>
</evidence>
<keyword evidence="15" id="KW-1185">Reference proteome</keyword>
<keyword evidence="6" id="KW-0456">Lyase</keyword>
<gene>
    <name evidence="14" type="ORF">IE81DRAFT_323383</name>
</gene>
<keyword evidence="4 12" id="KW-0479">Metal-binding</keyword>
<proteinExistence type="inferred from homology"/>
<evidence type="ECO:0000256" key="9">
    <source>
        <dbReference type="ARBA" id="ARBA00032460"/>
    </source>
</evidence>
<protein>
    <recommendedName>
        <fullName evidence="3">lactoylglutathione lyase</fullName>
        <ecNumber evidence="3">4.4.1.5</ecNumber>
    </recommendedName>
    <alternativeName>
        <fullName evidence="8">Aldoketomutase</fullName>
    </alternativeName>
    <alternativeName>
        <fullName evidence="7">Ketone-aldehyde mutase</fullName>
    </alternativeName>
    <alternativeName>
        <fullName evidence="9">Methylglyoxalase</fullName>
    </alternativeName>
    <alternativeName>
        <fullName evidence="10">S-D-lactoylglutathione methylglyoxal lyase</fullName>
    </alternativeName>
</protein>
<dbReference type="CDD" id="cd07233">
    <property type="entry name" value="GlxI_Zn"/>
    <property type="match status" value="1"/>
</dbReference>
<dbReference type="PANTHER" id="PTHR10374:SF30">
    <property type="entry name" value="LACTOYLGLUTATHIONE LYASE"/>
    <property type="match status" value="1"/>
</dbReference>
<dbReference type="Pfam" id="PF00903">
    <property type="entry name" value="Glyoxalase"/>
    <property type="match status" value="1"/>
</dbReference>
<keyword evidence="5 12" id="KW-0862">Zinc</keyword>
<evidence type="ECO:0000256" key="6">
    <source>
        <dbReference type="ARBA" id="ARBA00023239"/>
    </source>
</evidence>
<evidence type="ECO:0000256" key="8">
    <source>
        <dbReference type="ARBA" id="ARBA00030892"/>
    </source>
</evidence>
<evidence type="ECO:0000256" key="10">
    <source>
        <dbReference type="ARBA" id="ARBA00033298"/>
    </source>
</evidence>
<dbReference type="OrthoDB" id="16820at2759"/>
<dbReference type="UniPathway" id="UPA00619">
    <property type="reaction ID" value="UER00675"/>
</dbReference>
<dbReference type="GeneID" id="37035802"/>
<feature type="binding site" evidence="12">
    <location>
        <position position="191"/>
    </location>
    <ligand>
        <name>Zn(2+)</name>
        <dbReference type="ChEBI" id="CHEBI:29105"/>
        <note>ligand shared between dimeric partners</note>
    </ligand>
</feature>
<dbReference type="Proteomes" id="UP000245783">
    <property type="component" value="Unassembled WGS sequence"/>
</dbReference>
<feature type="domain" description="VOC" evidence="13">
    <location>
        <begin position="105"/>
        <end position="241"/>
    </location>
</feature>
<dbReference type="PROSITE" id="PS51819">
    <property type="entry name" value="VOC"/>
    <property type="match status" value="1"/>
</dbReference>
<dbReference type="PANTHER" id="PTHR10374">
    <property type="entry name" value="LACTOYLGLUTATHIONE LYASE GLYOXALASE I"/>
    <property type="match status" value="1"/>
</dbReference>
<dbReference type="AlphaFoldDB" id="A0A316VXS0"/>
<evidence type="ECO:0000256" key="7">
    <source>
        <dbReference type="ARBA" id="ARBA00030291"/>
    </source>
</evidence>
<dbReference type="SUPFAM" id="SSF54593">
    <property type="entry name" value="Glyoxalase/Bleomycin resistance protein/Dihydroxybiphenyl dioxygenase"/>
    <property type="match status" value="1"/>
</dbReference>
<reference evidence="14 15" key="1">
    <citation type="journal article" date="2018" name="Mol. Biol. Evol.">
        <title>Broad Genomic Sampling Reveals a Smut Pathogenic Ancestry of the Fungal Clade Ustilaginomycotina.</title>
        <authorList>
            <person name="Kijpornyongpan T."/>
            <person name="Mondo S.J."/>
            <person name="Barry K."/>
            <person name="Sandor L."/>
            <person name="Lee J."/>
            <person name="Lipzen A."/>
            <person name="Pangilinan J."/>
            <person name="LaButti K."/>
            <person name="Hainaut M."/>
            <person name="Henrissat B."/>
            <person name="Grigoriev I.V."/>
            <person name="Spatafora J.W."/>
            <person name="Aime M.C."/>
        </authorList>
    </citation>
    <scope>NUCLEOTIDE SEQUENCE [LARGE SCALE GENOMIC DNA]</scope>
    <source>
        <strain evidence="14 15">MCA 4658</strain>
    </source>
</reference>
<evidence type="ECO:0000259" key="13">
    <source>
        <dbReference type="PROSITE" id="PS51819"/>
    </source>
</evidence>
<evidence type="ECO:0000256" key="1">
    <source>
        <dbReference type="ARBA" id="ARBA00005008"/>
    </source>
</evidence>
<comment type="pathway">
    <text evidence="1">Secondary metabolite metabolism; methylglyoxal degradation; (R)-lactate from methylglyoxal: step 1/2.</text>
</comment>
<dbReference type="EC" id="4.4.1.5" evidence="3"/>
<name>A0A316VXS0_9BASI</name>
<comment type="similarity">
    <text evidence="2">Belongs to the glyoxalase I family.</text>
</comment>
<evidence type="ECO:0000256" key="5">
    <source>
        <dbReference type="ARBA" id="ARBA00022833"/>
    </source>
</evidence>
<evidence type="ECO:0000313" key="15">
    <source>
        <dbReference type="Proteomes" id="UP000245783"/>
    </source>
</evidence>
<dbReference type="GO" id="GO:0004462">
    <property type="term" value="F:lactoylglutathione lyase activity"/>
    <property type="evidence" value="ECO:0007669"/>
    <property type="project" value="UniProtKB-EC"/>
</dbReference>
<dbReference type="InterPro" id="IPR004361">
    <property type="entry name" value="Glyoxalase_1"/>
</dbReference>
<dbReference type="NCBIfam" id="TIGR00068">
    <property type="entry name" value="glyox_I"/>
    <property type="match status" value="1"/>
</dbReference>
<dbReference type="Gene3D" id="3.10.180.10">
    <property type="entry name" value="2,3-Dihydroxybiphenyl 1,2-Dioxygenase, domain 1"/>
    <property type="match status" value="1"/>
</dbReference>
<accession>A0A316VXS0</accession>
<feature type="binding site" evidence="12">
    <location>
        <position position="237"/>
    </location>
    <ligand>
        <name>Zn(2+)</name>
        <dbReference type="ChEBI" id="CHEBI:29105"/>
        <note>ligand shared between dimeric partners</note>
    </ligand>
</feature>
<evidence type="ECO:0000313" key="14">
    <source>
        <dbReference type="EMBL" id="PWN42426.1"/>
    </source>
</evidence>
<feature type="active site" description="Proton donor/acceptor" evidence="11">
    <location>
        <position position="237"/>
    </location>
</feature>
<dbReference type="GO" id="GO:0046872">
    <property type="term" value="F:metal ion binding"/>
    <property type="evidence" value="ECO:0007669"/>
    <property type="project" value="UniProtKB-KW"/>
</dbReference>
<dbReference type="STRING" id="1522189.A0A316VXS0"/>
<comment type="cofactor">
    <cofactor evidence="12">
        <name>Zn(2+)</name>
        <dbReference type="ChEBI" id="CHEBI:29105"/>
    </cofactor>
    <text evidence="12">Binds 1 zinc ion per subunit. In the homodimer, two zinc ions are bound between subunits.</text>
</comment>
<dbReference type="RefSeq" id="XP_025369586.1">
    <property type="nucleotide sequence ID" value="XM_025513932.1"/>
</dbReference>
<evidence type="ECO:0000256" key="11">
    <source>
        <dbReference type="PIRSR" id="PIRSR604361-1"/>
    </source>
</evidence>
<dbReference type="InterPro" id="IPR037523">
    <property type="entry name" value="VOC_core"/>
</dbReference>
<sequence length="243" mass="27186">MSAPAGAHSLFLGRSSVLRLAAREPYVQAWRTQRPSIACLRNASTAYTTSFSSTPPSGFPNHASIARQRSSMATRSYSSSMFSRNLSGTSAASSTSTPAETASYRLNHTMFRIKNPEISLRFYTEVIGMELINEHDAGDFKLFFLAFTQNQKGLNQSHREGILELTWNKGTEKDENYKVHNGNDQPQGFGHIAISCDNVQKAQDYLLSKGVQFKKKLEDGKMHEIAFALDPDGYWIEFIPLKF</sequence>
<evidence type="ECO:0000256" key="4">
    <source>
        <dbReference type="ARBA" id="ARBA00022723"/>
    </source>
</evidence>
<dbReference type="InParanoid" id="A0A316VXS0"/>
<evidence type="ECO:0000256" key="3">
    <source>
        <dbReference type="ARBA" id="ARBA00012081"/>
    </source>
</evidence>
<dbReference type="InterPro" id="IPR029068">
    <property type="entry name" value="Glyas_Bleomycin-R_OHBP_Dase"/>
</dbReference>